<dbReference type="NCBIfam" id="TIGR00756">
    <property type="entry name" value="PPR"/>
    <property type="match status" value="6"/>
</dbReference>
<dbReference type="Pfam" id="PF13041">
    <property type="entry name" value="PPR_2"/>
    <property type="match status" value="3"/>
</dbReference>
<reference evidence="3 4" key="1">
    <citation type="journal article" date="2008" name="Science">
        <title>The Physcomitrella genome reveals evolutionary insights into the conquest of land by plants.</title>
        <authorList>
            <person name="Rensing S."/>
            <person name="Lang D."/>
            <person name="Zimmer A."/>
            <person name="Terry A."/>
            <person name="Salamov A."/>
            <person name="Shapiro H."/>
            <person name="Nishiyama T."/>
            <person name="Perroud P.-F."/>
            <person name="Lindquist E."/>
            <person name="Kamisugi Y."/>
            <person name="Tanahashi T."/>
            <person name="Sakakibara K."/>
            <person name="Fujita T."/>
            <person name="Oishi K."/>
            <person name="Shin-I T."/>
            <person name="Kuroki Y."/>
            <person name="Toyoda A."/>
            <person name="Suzuki Y."/>
            <person name="Hashimoto A."/>
            <person name="Yamaguchi K."/>
            <person name="Sugano A."/>
            <person name="Kohara Y."/>
            <person name="Fujiyama A."/>
            <person name="Anterola A."/>
            <person name="Aoki S."/>
            <person name="Ashton N."/>
            <person name="Barbazuk W.B."/>
            <person name="Barker E."/>
            <person name="Bennetzen J."/>
            <person name="Bezanilla M."/>
            <person name="Blankenship R."/>
            <person name="Cho S.H."/>
            <person name="Dutcher S."/>
            <person name="Estelle M."/>
            <person name="Fawcett J.A."/>
            <person name="Gundlach H."/>
            <person name="Hanada K."/>
            <person name="Heyl A."/>
            <person name="Hicks K.A."/>
            <person name="Hugh J."/>
            <person name="Lohr M."/>
            <person name="Mayer K."/>
            <person name="Melkozernov A."/>
            <person name="Murata T."/>
            <person name="Nelson D."/>
            <person name="Pils B."/>
            <person name="Prigge M."/>
            <person name="Reiss B."/>
            <person name="Renner T."/>
            <person name="Rombauts S."/>
            <person name="Rushton P."/>
            <person name="Sanderfoot A."/>
            <person name="Schween G."/>
            <person name="Shiu S.-H."/>
            <person name="Stueber K."/>
            <person name="Theodoulou F.L."/>
            <person name="Tu H."/>
            <person name="Van de Peer Y."/>
            <person name="Verrier P.J."/>
            <person name="Waters E."/>
            <person name="Wood A."/>
            <person name="Yang L."/>
            <person name="Cove D."/>
            <person name="Cuming A."/>
            <person name="Hasebe M."/>
            <person name="Lucas S."/>
            <person name="Mishler D.B."/>
            <person name="Reski R."/>
            <person name="Grigoriev I."/>
            <person name="Quatrano R.S."/>
            <person name="Boore J.L."/>
        </authorList>
    </citation>
    <scope>NUCLEOTIDE SEQUENCE [LARGE SCALE GENOMIC DNA]</scope>
    <source>
        <strain evidence="3 4">cv. Gransden 2004</strain>
    </source>
</reference>
<dbReference type="EnsemblPlants" id="Pp3c20_15110V3.5">
    <property type="protein sequence ID" value="Pp3c20_15110V3.5"/>
    <property type="gene ID" value="Pp3c20_15110"/>
</dbReference>
<protein>
    <recommendedName>
        <fullName evidence="5">Pentacotripeptide-repeat region of PRORP domain-containing protein</fullName>
    </recommendedName>
</protein>
<evidence type="ECO:0000313" key="4">
    <source>
        <dbReference type="Proteomes" id="UP000006727"/>
    </source>
</evidence>
<reference evidence="3 4" key="2">
    <citation type="journal article" date="2018" name="Plant J.">
        <title>The Physcomitrella patens chromosome-scale assembly reveals moss genome structure and evolution.</title>
        <authorList>
            <person name="Lang D."/>
            <person name="Ullrich K.K."/>
            <person name="Murat F."/>
            <person name="Fuchs J."/>
            <person name="Jenkins J."/>
            <person name="Haas F.B."/>
            <person name="Piednoel M."/>
            <person name="Gundlach H."/>
            <person name="Van Bel M."/>
            <person name="Meyberg R."/>
            <person name="Vives C."/>
            <person name="Morata J."/>
            <person name="Symeonidi A."/>
            <person name="Hiss M."/>
            <person name="Muchero W."/>
            <person name="Kamisugi Y."/>
            <person name="Saleh O."/>
            <person name="Blanc G."/>
            <person name="Decker E.L."/>
            <person name="van Gessel N."/>
            <person name="Grimwood J."/>
            <person name="Hayes R.D."/>
            <person name="Graham S.W."/>
            <person name="Gunter L.E."/>
            <person name="McDaniel S.F."/>
            <person name="Hoernstein S.N.W."/>
            <person name="Larsson A."/>
            <person name="Li F.W."/>
            <person name="Perroud P.F."/>
            <person name="Phillips J."/>
            <person name="Ranjan P."/>
            <person name="Rokshar D.S."/>
            <person name="Rothfels C.J."/>
            <person name="Schneider L."/>
            <person name="Shu S."/>
            <person name="Stevenson D.W."/>
            <person name="Thummler F."/>
            <person name="Tillich M."/>
            <person name="Villarreal Aguilar J.C."/>
            <person name="Widiez T."/>
            <person name="Wong G.K."/>
            <person name="Wymore A."/>
            <person name="Zhang Y."/>
            <person name="Zimmer A.D."/>
            <person name="Quatrano R.S."/>
            <person name="Mayer K.F.X."/>
            <person name="Goodstein D."/>
            <person name="Casacuberta J.M."/>
            <person name="Vandepoele K."/>
            <person name="Reski R."/>
            <person name="Cuming A.C."/>
            <person name="Tuskan G.A."/>
            <person name="Maumus F."/>
            <person name="Salse J."/>
            <person name="Schmutz J."/>
            <person name="Rensing S.A."/>
        </authorList>
    </citation>
    <scope>NUCLEOTIDE SEQUENCE [LARGE SCALE GENOMIC DNA]</scope>
    <source>
        <strain evidence="3 4">cv. Gransden 2004</strain>
    </source>
</reference>
<evidence type="ECO:0000256" key="1">
    <source>
        <dbReference type="ARBA" id="ARBA00022737"/>
    </source>
</evidence>
<dbReference type="AlphaFoldDB" id="A0A7I4BZD0"/>
<proteinExistence type="predicted"/>
<dbReference type="Proteomes" id="UP000006727">
    <property type="component" value="Chromosome 20"/>
</dbReference>
<dbReference type="InterPro" id="IPR011990">
    <property type="entry name" value="TPR-like_helical_dom_sf"/>
</dbReference>
<evidence type="ECO:0000256" key="2">
    <source>
        <dbReference type="PROSITE-ProRule" id="PRU00708"/>
    </source>
</evidence>
<sequence length="448" mass="50986">MAMEPRVAGTEIHCYGRGISAFDVGMRRFISGDVISNTLLGYGLCICRERRRGGSVRCGSEETPNSILQEAGSKRRAARTADTVVMRIERSNEATERRALAKGSKRLYPRALLESLDVRIKQNEWESALRDKLRPTLEIFTALITVFTKSNLLKKAFEVFEQMRLFDGCLPDKYAYTTMIKGCCDAGLYDQAKKLFNEMMREGVEPTIVTYNTLIFGYGKAGLFAEIEYLLSLMEANGITPDTITWNTLIRVFGLHNRIPEMEQAYEGLLAQGLMADEVTLNSLIGTYGRAGLYGKMECVTDFMRRYSYPMTTVTYNIIIEIYGKARKIEQMDTAFKRMKAQGLKPNCITFSSILSAYGKHGEWHKIEKIMRQVRHYNAADTAVYNAAIDAHRRALDFEAMEKLFEEMKMEGVAPDGITYTTLIEAYGRVRKLQKARELQEEWDALKK</sequence>
<dbReference type="Pfam" id="PF01535">
    <property type="entry name" value="PPR"/>
    <property type="match status" value="3"/>
</dbReference>
<gene>
    <name evidence="3" type="primary">LOC112273690</name>
</gene>
<evidence type="ECO:0008006" key="5">
    <source>
        <dbReference type="Google" id="ProtNLM"/>
    </source>
</evidence>
<dbReference type="PROSITE" id="PS51375">
    <property type="entry name" value="PPR"/>
    <property type="match status" value="5"/>
</dbReference>
<dbReference type="EMBL" id="ABEU02000020">
    <property type="status" value="NOT_ANNOTATED_CDS"/>
    <property type="molecule type" value="Genomic_DNA"/>
</dbReference>
<dbReference type="PANTHER" id="PTHR47931">
    <property type="entry name" value="OS01G0228400 PROTEIN"/>
    <property type="match status" value="1"/>
</dbReference>
<feature type="repeat" description="PPR" evidence="2">
    <location>
        <begin position="312"/>
        <end position="346"/>
    </location>
</feature>
<feature type="repeat" description="PPR" evidence="2">
    <location>
        <begin position="207"/>
        <end position="241"/>
    </location>
</feature>
<dbReference type="InterPro" id="IPR002885">
    <property type="entry name" value="PPR_rpt"/>
</dbReference>
<dbReference type="Gramene" id="Pp3c20_15110V3.5">
    <property type="protein sequence ID" value="Pp3c20_15110V3.5"/>
    <property type="gene ID" value="Pp3c20_15110"/>
</dbReference>
<keyword evidence="4" id="KW-1185">Reference proteome</keyword>
<evidence type="ECO:0000313" key="3">
    <source>
        <dbReference type="EnsemblPlants" id="Pp3c20_15110V3.5"/>
    </source>
</evidence>
<accession>A0A7I4BZD0</accession>
<feature type="repeat" description="PPR" evidence="2">
    <location>
        <begin position="172"/>
        <end position="206"/>
    </location>
</feature>
<keyword evidence="1" id="KW-0677">Repeat</keyword>
<reference evidence="3" key="3">
    <citation type="submission" date="2020-12" db="UniProtKB">
        <authorList>
            <consortium name="EnsemblPlants"/>
        </authorList>
    </citation>
    <scope>IDENTIFICATION</scope>
</reference>
<dbReference type="PANTHER" id="PTHR47931:SF2">
    <property type="entry name" value="OS01G0228400 PROTEIN"/>
    <property type="match status" value="1"/>
</dbReference>
<feature type="repeat" description="PPR" evidence="2">
    <location>
        <begin position="242"/>
        <end position="276"/>
    </location>
</feature>
<feature type="repeat" description="PPR" evidence="2">
    <location>
        <begin position="381"/>
        <end position="415"/>
    </location>
</feature>
<name>A0A7I4BZD0_PHYPA</name>
<dbReference type="Gene3D" id="1.25.40.10">
    <property type="entry name" value="Tetratricopeptide repeat domain"/>
    <property type="match status" value="3"/>
</dbReference>
<organism evidence="3 4">
    <name type="scientific">Physcomitrium patens</name>
    <name type="common">Spreading-leaved earth moss</name>
    <name type="synonym">Physcomitrella patens</name>
    <dbReference type="NCBI Taxonomy" id="3218"/>
    <lineage>
        <taxon>Eukaryota</taxon>
        <taxon>Viridiplantae</taxon>
        <taxon>Streptophyta</taxon>
        <taxon>Embryophyta</taxon>
        <taxon>Bryophyta</taxon>
        <taxon>Bryophytina</taxon>
        <taxon>Bryopsida</taxon>
        <taxon>Funariidae</taxon>
        <taxon>Funariales</taxon>
        <taxon>Funariaceae</taxon>
        <taxon>Physcomitrium</taxon>
    </lineage>
</organism>